<evidence type="ECO:0000256" key="1">
    <source>
        <dbReference type="SAM" id="Coils"/>
    </source>
</evidence>
<evidence type="ECO:0000256" key="3">
    <source>
        <dbReference type="SAM" id="SignalP"/>
    </source>
</evidence>
<accession>A0ABT5GAQ5</accession>
<dbReference type="RefSeq" id="WP_255034606.1">
    <property type="nucleotide sequence ID" value="NZ_CP101414.1"/>
</dbReference>
<organism evidence="4 5">
    <name type="scientific">Mycoplasma bradburyae</name>
    <dbReference type="NCBI Taxonomy" id="2963128"/>
    <lineage>
        <taxon>Bacteria</taxon>
        <taxon>Bacillati</taxon>
        <taxon>Mycoplasmatota</taxon>
        <taxon>Mollicutes</taxon>
        <taxon>Mycoplasmataceae</taxon>
        <taxon>Mycoplasma</taxon>
    </lineage>
</organism>
<protein>
    <recommendedName>
        <fullName evidence="6">Lipoprotein</fullName>
    </recommendedName>
</protein>
<sequence>MKKKVLKSLIGVFWGGLLISATALSSCFNGKNDNSGSKKPEDGSNPIDKTNPVNDNVLSFKDQQITINPVTDQEVADVLATSSTPNEKVIKLFRDQAQVEMWKAALKEFKKSKSYEQGYRVRFIDKGVFEALESMKSITVDDPQIADIYYAPADQITSLADAAQAINLNEFKVYNMNIFDHLKKSFDLPSEKVKEMINFGIYLGRNGNNPAAEALALQHNSEGIFIVSPKTENEALTILKNNDTNSLTELVNAGKALWHTQNFWFGLGVVGGVTQAETEKRINEATDEAVKKQLQNQALIEKLVYWGNNAASSGWLTTDPNHALFSKATDYNSGLLYKLYEAVYKLTDEQYKQTPWGKAGIQKNTLETAFNSDGGTYLNTIYQLFKEKKLDFGMVGTWELRNAITNGGVKSIFTVPNVVDGVKYLQSPGSWSWGIVRNKMNTSASEDRKLAIINMLLSIYSPNASYQYFLSDSKVPIFESVQKKIKVAIDQNSKINNKELTELATNLTYTNSDELLAKYNELGKKILELKAWVGKDWEATSEADSNKMPLDDSYLNKKSLWEDKIKDSKLPESLVNRYKELIMDAAPLKNALAAIFGSNNVKAIENEQAAWKLKNDFLKDNAVSENKPSETFVNSLPEDLRTVFKGLFDGNAIHFRKLENAILGYDGDGKDASILTNNQLATDLLTAPTGEKLDAAKAEVTKQINAAVDKATKLLNAIAKTMPNAETIKKAVTLMYYEFLNNALLYKLVDLSLLQSKMPKKDGMASDYTLSDVAKKVEASSNVSIVSKILDVITSDKSYAENGTGIFETLPKRPGVSNPQFGTVWGSWNEKTFGNLEFFKSKKDSVTNEEAFKKVVRDQLSASMTTALATIKDAQSFTINFGPSKQ</sequence>
<evidence type="ECO:0000256" key="2">
    <source>
        <dbReference type="SAM" id="MobiDB-lite"/>
    </source>
</evidence>
<keyword evidence="1" id="KW-0175">Coiled coil</keyword>
<dbReference type="EMBL" id="JAJHZM010000007">
    <property type="protein sequence ID" value="MDC4181777.1"/>
    <property type="molecule type" value="Genomic_DNA"/>
</dbReference>
<feature type="coiled-coil region" evidence="1">
    <location>
        <begin position="275"/>
        <end position="302"/>
    </location>
</feature>
<comment type="caution">
    <text evidence="4">The sequence shown here is derived from an EMBL/GenBank/DDBJ whole genome shotgun (WGS) entry which is preliminary data.</text>
</comment>
<reference evidence="4" key="1">
    <citation type="submission" date="2021-11" db="EMBL/GenBank/DDBJ databases">
        <title>Description of Mycoplasma bradburyaesp. nov.from sea birds: a tribute to a great mycoplasmologist.</title>
        <authorList>
            <person name="Ramirez A.S."/>
            <person name="Poveda C."/>
            <person name="Suarez-Perez A."/>
            <person name="Rosales R.S."/>
            <person name="Dijkman R."/>
            <person name="Feberwee A."/>
            <person name="Spergser J."/>
            <person name="Szostak M.P."/>
            <person name="Ressel L."/>
            <person name="Calabuig P."/>
            <person name="Catania S."/>
            <person name="Gobbo F."/>
            <person name="Timofte D."/>
            <person name="Poveda J.B."/>
        </authorList>
    </citation>
    <scope>NUCLEOTIDE SEQUENCE [LARGE SCALE GENOMIC DNA]</scope>
    <source>
        <strain evidence="4">T158</strain>
    </source>
</reference>
<keyword evidence="3" id="KW-0732">Signal</keyword>
<feature type="signal peptide" evidence="3">
    <location>
        <begin position="1"/>
        <end position="23"/>
    </location>
</feature>
<gene>
    <name evidence="4" type="ORF">LNO68_01065</name>
</gene>
<name>A0ABT5GAQ5_9MOLU</name>
<keyword evidence="5" id="KW-1185">Reference proteome</keyword>
<dbReference type="Proteomes" id="UP001220940">
    <property type="component" value="Unassembled WGS sequence"/>
</dbReference>
<feature type="region of interest" description="Disordered" evidence="2">
    <location>
        <begin position="31"/>
        <end position="53"/>
    </location>
</feature>
<evidence type="ECO:0000313" key="5">
    <source>
        <dbReference type="Proteomes" id="UP001220940"/>
    </source>
</evidence>
<feature type="chain" id="PRO_5047216320" description="Lipoprotein" evidence="3">
    <location>
        <begin position="24"/>
        <end position="886"/>
    </location>
</feature>
<evidence type="ECO:0008006" key="6">
    <source>
        <dbReference type="Google" id="ProtNLM"/>
    </source>
</evidence>
<proteinExistence type="predicted"/>
<dbReference type="PROSITE" id="PS51257">
    <property type="entry name" value="PROKAR_LIPOPROTEIN"/>
    <property type="match status" value="1"/>
</dbReference>
<evidence type="ECO:0000313" key="4">
    <source>
        <dbReference type="EMBL" id="MDC4181777.1"/>
    </source>
</evidence>